<dbReference type="RefSeq" id="XP_018982593.1">
    <property type="nucleotide sequence ID" value="XM_019130083.1"/>
</dbReference>
<dbReference type="GeneID" id="30147936"/>
<proteinExistence type="predicted"/>
<dbReference type="AlphaFoldDB" id="A0A1E3QHT6"/>
<name>A0A1E3QHT6_9ASCO</name>
<sequence>MARTCVYKPAGWQMGRIENSITQSNIISTNIIPMAPVASSLFYTLNWTSVLLNMEYIFLIILMLWHVTRGTCAIDLDYFRLRRRAERYCC</sequence>
<dbReference type="Proteomes" id="UP000094336">
    <property type="component" value="Unassembled WGS sequence"/>
</dbReference>
<protein>
    <submittedName>
        <fullName evidence="1">Uncharacterized protein</fullName>
    </submittedName>
</protein>
<keyword evidence="2" id="KW-1185">Reference proteome</keyword>
<feature type="non-terminal residue" evidence="1">
    <location>
        <position position="1"/>
    </location>
</feature>
<reference evidence="2" key="1">
    <citation type="submission" date="2016-05" db="EMBL/GenBank/DDBJ databases">
        <title>Comparative genomics of biotechnologically important yeasts.</title>
        <authorList>
            <consortium name="DOE Joint Genome Institute"/>
            <person name="Riley R."/>
            <person name="Haridas S."/>
            <person name="Wolfe K.H."/>
            <person name="Lopes M.R."/>
            <person name="Hittinger C.T."/>
            <person name="Goker M."/>
            <person name="Salamov A."/>
            <person name="Wisecaver J."/>
            <person name="Long T.M."/>
            <person name="Aerts A.L."/>
            <person name="Barry K."/>
            <person name="Choi C."/>
            <person name="Clum A."/>
            <person name="Coughlan A.Y."/>
            <person name="Deshpande S."/>
            <person name="Douglass A.P."/>
            <person name="Hanson S.J."/>
            <person name="Klenk H.-P."/>
            <person name="Labutti K."/>
            <person name="Lapidus A."/>
            <person name="Lindquist E."/>
            <person name="Lipzen A."/>
            <person name="Meier-Kolthoff J.P."/>
            <person name="Ohm R.A."/>
            <person name="Otillar R.P."/>
            <person name="Pangilinan J."/>
            <person name="Peng Y."/>
            <person name="Rokas A."/>
            <person name="Rosa C.A."/>
            <person name="Scheuner C."/>
            <person name="Sibirny A.A."/>
            <person name="Slot J.C."/>
            <person name="Stielow J.B."/>
            <person name="Sun H."/>
            <person name="Kurtzman C.P."/>
            <person name="Blackwell M."/>
            <person name="Grigoriev I.V."/>
            <person name="Jeffries T.W."/>
        </authorList>
    </citation>
    <scope>NUCLEOTIDE SEQUENCE [LARGE SCALE GENOMIC DNA]</scope>
    <source>
        <strain evidence="2">NRRL Y-12698</strain>
    </source>
</reference>
<evidence type="ECO:0000313" key="2">
    <source>
        <dbReference type="Proteomes" id="UP000094336"/>
    </source>
</evidence>
<evidence type="ECO:0000313" key="1">
    <source>
        <dbReference type="EMBL" id="ODQ77265.1"/>
    </source>
</evidence>
<gene>
    <name evidence="1" type="ORF">BABINDRAFT_163761</name>
</gene>
<dbReference type="EMBL" id="KV454442">
    <property type="protein sequence ID" value="ODQ77265.1"/>
    <property type="molecule type" value="Genomic_DNA"/>
</dbReference>
<organism evidence="1 2">
    <name type="scientific">Babjeviella inositovora NRRL Y-12698</name>
    <dbReference type="NCBI Taxonomy" id="984486"/>
    <lineage>
        <taxon>Eukaryota</taxon>
        <taxon>Fungi</taxon>
        <taxon>Dikarya</taxon>
        <taxon>Ascomycota</taxon>
        <taxon>Saccharomycotina</taxon>
        <taxon>Pichiomycetes</taxon>
        <taxon>Serinales incertae sedis</taxon>
        <taxon>Babjeviella</taxon>
    </lineage>
</organism>
<accession>A0A1E3QHT6</accession>